<protein>
    <submittedName>
        <fullName evidence="3">DUF4880 domain-containing protein</fullName>
    </submittedName>
</protein>
<keyword evidence="4" id="KW-1185">Reference proteome</keyword>
<evidence type="ECO:0000313" key="3">
    <source>
        <dbReference type="EMBL" id="QEO17053.1"/>
    </source>
</evidence>
<dbReference type="Pfam" id="PF04773">
    <property type="entry name" value="FecR"/>
    <property type="match status" value="1"/>
</dbReference>
<evidence type="ECO:0000259" key="1">
    <source>
        <dbReference type="Pfam" id="PF04773"/>
    </source>
</evidence>
<accession>A0A5C1YM85</accession>
<proteinExistence type="predicted"/>
<dbReference type="InterPro" id="IPR032623">
    <property type="entry name" value="FecR_N"/>
</dbReference>
<dbReference type="RefSeq" id="WP_149278732.1">
    <property type="nucleotide sequence ID" value="NZ_CP043506.1"/>
</dbReference>
<name>A0A5C1YM85_9PROT</name>
<dbReference type="GO" id="GO:0016989">
    <property type="term" value="F:sigma factor antagonist activity"/>
    <property type="evidence" value="ECO:0007669"/>
    <property type="project" value="TreeGrafter"/>
</dbReference>
<dbReference type="InterPro" id="IPR006860">
    <property type="entry name" value="FecR"/>
</dbReference>
<dbReference type="InterPro" id="IPR012373">
    <property type="entry name" value="Ferrdict_sens_TM"/>
</dbReference>
<feature type="domain" description="FecR protein" evidence="1">
    <location>
        <begin position="121"/>
        <end position="212"/>
    </location>
</feature>
<gene>
    <name evidence="3" type="ORF">FLP30_04275</name>
</gene>
<reference evidence="3 4" key="1">
    <citation type="submission" date="2019-09" db="EMBL/GenBank/DDBJ databases">
        <title>Genome sequencing of strain KACC 21233.</title>
        <authorList>
            <person name="Heo J."/>
            <person name="Kim S.-J."/>
            <person name="Kim J.-S."/>
            <person name="Hong S.-B."/>
            <person name="Kwon S.-W."/>
        </authorList>
    </citation>
    <scope>NUCLEOTIDE SEQUENCE [LARGE SCALE GENOMIC DNA]</scope>
    <source>
        <strain evidence="3 4">KACC 21233</strain>
    </source>
</reference>
<dbReference type="PANTHER" id="PTHR30273:SF2">
    <property type="entry name" value="PROTEIN FECR"/>
    <property type="match status" value="1"/>
</dbReference>
<sequence length="327" mass="35921">MTAVQNGIDEQAEDEAAYWAVLLQDRPDDAELYARFVAWRSASEHNALAWAAIQQTGDMIGKIPAAHRAQWGAFARNPAKAPRYRTLQRRQWLARATTWAGACVAACLVWTMVDWGGIGADYATGWGQTRHFVLADGTRVALAPHSALRLSHQPGQRVVELWYGEAYFDVRHDPDRPFSVVSHGVTTTDIGTAFDVAADTGSVKVQVAQGEVAVQPSRRAARSLKAAEATVVDTRTGVMQAERADALVGAWRYGQLSVQDVSMVEAIRRLRPFYRGRIVVLGKGVSKASVTGFYRLDNPVAALRLMAERHNIRVVALAPWLVVVTSF</sequence>
<dbReference type="Gene3D" id="2.60.120.1440">
    <property type="match status" value="1"/>
</dbReference>
<dbReference type="KEGG" id="acek:FLP30_04275"/>
<feature type="domain" description="FecR N-terminal" evidence="2">
    <location>
        <begin position="14"/>
        <end position="55"/>
    </location>
</feature>
<dbReference type="PIRSF" id="PIRSF018266">
    <property type="entry name" value="FecR"/>
    <property type="match status" value="1"/>
</dbReference>
<dbReference type="OrthoDB" id="7339213at2"/>
<dbReference type="EMBL" id="CP043506">
    <property type="protein sequence ID" value="QEO17053.1"/>
    <property type="molecule type" value="Genomic_DNA"/>
</dbReference>
<dbReference type="Proteomes" id="UP000324536">
    <property type="component" value="Chromosome"/>
</dbReference>
<evidence type="ECO:0000259" key="2">
    <source>
        <dbReference type="Pfam" id="PF16220"/>
    </source>
</evidence>
<dbReference type="Pfam" id="PF16220">
    <property type="entry name" value="DUF4880"/>
    <property type="match status" value="1"/>
</dbReference>
<dbReference type="PANTHER" id="PTHR30273">
    <property type="entry name" value="PERIPLASMIC SIGNAL SENSOR AND SIGMA FACTOR ACTIVATOR FECR-RELATED"/>
    <property type="match status" value="1"/>
</dbReference>
<dbReference type="AlphaFoldDB" id="A0A5C1YM85"/>
<evidence type="ECO:0000313" key="4">
    <source>
        <dbReference type="Proteomes" id="UP000324536"/>
    </source>
</evidence>
<organism evidence="3 4">
    <name type="scientific">Acetobacter vaccinii</name>
    <dbReference type="NCBI Taxonomy" id="2592655"/>
    <lineage>
        <taxon>Bacteria</taxon>
        <taxon>Pseudomonadati</taxon>
        <taxon>Pseudomonadota</taxon>
        <taxon>Alphaproteobacteria</taxon>
        <taxon>Acetobacterales</taxon>
        <taxon>Acetobacteraceae</taxon>
        <taxon>Acetobacter</taxon>
    </lineage>
</organism>